<feature type="transmembrane region" description="Helical" evidence="1">
    <location>
        <begin position="20"/>
        <end position="46"/>
    </location>
</feature>
<proteinExistence type="predicted"/>
<protein>
    <submittedName>
        <fullName evidence="2">Uncharacterized protein</fullName>
    </submittedName>
</protein>
<evidence type="ECO:0000313" key="3">
    <source>
        <dbReference type="Proteomes" id="UP000559256"/>
    </source>
</evidence>
<dbReference type="PANTHER" id="PTHR37471:SF1">
    <property type="entry name" value="AB HYDROLASE-1 DOMAIN-CONTAINING PROTEIN"/>
    <property type="match status" value="1"/>
</dbReference>
<evidence type="ECO:0000313" key="2">
    <source>
        <dbReference type="EMBL" id="KAF5344126.1"/>
    </source>
</evidence>
<dbReference type="OrthoDB" id="6431331at2759"/>
<keyword evidence="1" id="KW-0812">Transmembrane</keyword>
<organism evidence="2 3">
    <name type="scientific">Tetrapyrgos nigripes</name>
    <dbReference type="NCBI Taxonomy" id="182062"/>
    <lineage>
        <taxon>Eukaryota</taxon>
        <taxon>Fungi</taxon>
        <taxon>Dikarya</taxon>
        <taxon>Basidiomycota</taxon>
        <taxon>Agaricomycotina</taxon>
        <taxon>Agaricomycetes</taxon>
        <taxon>Agaricomycetidae</taxon>
        <taxon>Agaricales</taxon>
        <taxon>Marasmiineae</taxon>
        <taxon>Marasmiaceae</taxon>
        <taxon>Tetrapyrgos</taxon>
    </lineage>
</organism>
<dbReference type="SUPFAM" id="SSF53474">
    <property type="entry name" value="alpha/beta-Hydrolases"/>
    <property type="match status" value="1"/>
</dbReference>
<feature type="transmembrane region" description="Helical" evidence="1">
    <location>
        <begin position="58"/>
        <end position="79"/>
    </location>
</feature>
<sequence>MPSDSSELPHAPPSRRTWSYYFVLLVLVAPLWSSVPLSWAFVIYSLRFGKIWSYSWPGLLLFALTLSEVIFSVYHYHLFRHISQFVRNQPVNFPELQDAFGRVLKAGLANFSEEFDEETLNDSRPGSPEETIVQLEAHDHRAIEFRDTIRTWFGGVQWPAVRKQEVPSHRTVLDDIMELLEKRLGQQIPEGSCPHAKPLRLSVDQVNVFSRPFYLYAAVAVANFYLKHWYWKQRQFQYGSHDGLEYLVRIPHRWDSTHGQRPLVIIHGLGLGLFQYHSFLRKASREFNDRPILILLQPHISQEIFHQRFLMPMSRKEVSQRLASLIYSLGWARYLERDGSESEGEKTVPSLKKGKTVGHGVTLLSHSNGSYAHAWMLKDYPHLVTRSCFVDPVTFCSWEGDIAHNFLYKTPTTGVELLVRYFVGSELGVANLMHKHFDWSSNALWYEDIPNARDPSKTIFLLGAKDGLIRTERVLKYLRSHGVRKGIWCDPEGLHGQALLPGGEGIKLILEWLHEPQH</sequence>
<accession>A0A8H5FPA2</accession>
<dbReference type="PANTHER" id="PTHR37471">
    <property type="entry name" value="UNNAMED PRODUCT"/>
    <property type="match status" value="1"/>
</dbReference>
<evidence type="ECO:0000256" key="1">
    <source>
        <dbReference type="SAM" id="Phobius"/>
    </source>
</evidence>
<name>A0A8H5FPA2_9AGAR</name>
<dbReference type="Proteomes" id="UP000559256">
    <property type="component" value="Unassembled WGS sequence"/>
</dbReference>
<comment type="caution">
    <text evidence="2">The sequence shown here is derived from an EMBL/GenBank/DDBJ whole genome shotgun (WGS) entry which is preliminary data.</text>
</comment>
<keyword evidence="1" id="KW-1133">Transmembrane helix</keyword>
<dbReference type="EMBL" id="JAACJM010000129">
    <property type="protein sequence ID" value="KAF5344126.1"/>
    <property type="molecule type" value="Genomic_DNA"/>
</dbReference>
<dbReference type="InterPro" id="IPR029058">
    <property type="entry name" value="AB_hydrolase_fold"/>
</dbReference>
<keyword evidence="3" id="KW-1185">Reference proteome</keyword>
<keyword evidence="1" id="KW-0472">Membrane</keyword>
<dbReference type="Gene3D" id="3.40.50.1820">
    <property type="entry name" value="alpha/beta hydrolase"/>
    <property type="match status" value="1"/>
</dbReference>
<dbReference type="AlphaFoldDB" id="A0A8H5FPA2"/>
<gene>
    <name evidence="2" type="ORF">D9758_008873</name>
</gene>
<reference evidence="2 3" key="1">
    <citation type="journal article" date="2020" name="ISME J.">
        <title>Uncovering the hidden diversity of litter-decomposition mechanisms in mushroom-forming fungi.</title>
        <authorList>
            <person name="Floudas D."/>
            <person name="Bentzer J."/>
            <person name="Ahren D."/>
            <person name="Johansson T."/>
            <person name="Persson P."/>
            <person name="Tunlid A."/>
        </authorList>
    </citation>
    <scope>NUCLEOTIDE SEQUENCE [LARGE SCALE GENOMIC DNA]</scope>
    <source>
        <strain evidence="2 3">CBS 291.85</strain>
    </source>
</reference>